<keyword evidence="2" id="KW-1185">Reference proteome</keyword>
<evidence type="ECO:0000313" key="2">
    <source>
        <dbReference type="Proteomes" id="UP001476950"/>
    </source>
</evidence>
<protein>
    <submittedName>
        <fullName evidence="1">Helix-turn-helix domain-containing protein</fullName>
    </submittedName>
</protein>
<accession>A0ABV0KPD4</accession>
<reference evidence="1 2" key="1">
    <citation type="submission" date="2022-04" db="EMBL/GenBank/DDBJ databases">
        <title>Positive selection, recombination, and allopatry shape intraspecific diversity of widespread and dominant cyanobacteria.</title>
        <authorList>
            <person name="Wei J."/>
            <person name="Shu W."/>
            <person name="Hu C."/>
        </authorList>
    </citation>
    <scope>NUCLEOTIDE SEQUENCE [LARGE SCALE GENOMIC DNA]</scope>
    <source>
        <strain evidence="1 2">AS-A4</strain>
    </source>
</reference>
<evidence type="ECO:0000313" key="1">
    <source>
        <dbReference type="EMBL" id="MEP1061040.1"/>
    </source>
</evidence>
<dbReference type="Proteomes" id="UP001476950">
    <property type="component" value="Unassembled WGS sequence"/>
</dbReference>
<dbReference type="EMBL" id="JAMPLM010000026">
    <property type="protein sequence ID" value="MEP1061040.1"/>
    <property type="molecule type" value="Genomic_DNA"/>
</dbReference>
<dbReference type="RefSeq" id="WP_190449790.1">
    <property type="nucleotide sequence ID" value="NZ_JAMPLM010000026.1"/>
</dbReference>
<sequence length="105" mass="12160">MTPQTLGRRELALLHFYCGCQFSMTPHAFYARWGVTHTQIAQICGVSEASVDRWFSHSKHRRVAEVRHRRKLAEMHFIWEHYERVPLALVAHICSPPPNGQVPSP</sequence>
<comment type="caution">
    <text evidence="1">The sequence shown here is derived from an EMBL/GenBank/DDBJ whole genome shotgun (WGS) entry which is preliminary data.</text>
</comment>
<organism evidence="1 2">
    <name type="scientific">Stenomitos frigidus AS-A4</name>
    <dbReference type="NCBI Taxonomy" id="2933935"/>
    <lineage>
        <taxon>Bacteria</taxon>
        <taxon>Bacillati</taxon>
        <taxon>Cyanobacteriota</taxon>
        <taxon>Cyanophyceae</taxon>
        <taxon>Leptolyngbyales</taxon>
        <taxon>Leptolyngbyaceae</taxon>
        <taxon>Stenomitos</taxon>
    </lineage>
</organism>
<proteinExistence type="predicted"/>
<gene>
    <name evidence="1" type="ORF">NDI38_21650</name>
</gene>
<name>A0ABV0KPD4_9CYAN</name>